<keyword evidence="2" id="KW-0732">Signal</keyword>
<keyword evidence="2" id="KW-1134">Transmembrane beta strand</keyword>
<protein>
    <submittedName>
        <fullName evidence="3">RND transporter</fullName>
    </submittedName>
</protein>
<accession>A0A1B3ZCC2</accession>
<dbReference type="STRING" id="1560345.AWL63_15020"/>
<dbReference type="GO" id="GO:0005886">
    <property type="term" value="C:plasma membrane"/>
    <property type="evidence" value="ECO:0007669"/>
    <property type="project" value="UniProtKB-SubCell"/>
</dbReference>
<dbReference type="Pfam" id="PF02321">
    <property type="entry name" value="OEP"/>
    <property type="match status" value="2"/>
</dbReference>
<dbReference type="GO" id="GO:0015562">
    <property type="term" value="F:efflux transmembrane transporter activity"/>
    <property type="evidence" value="ECO:0007669"/>
    <property type="project" value="InterPro"/>
</dbReference>
<evidence type="ECO:0000313" key="3">
    <source>
        <dbReference type="EMBL" id="AOH85070.1"/>
    </source>
</evidence>
<dbReference type="KEGG" id="span:AWL63_15020"/>
<proteinExistence type="inferred from homology"/>
<comment type="similarity">
    <text evidence="1 2">Belongs to the outer membrane factor (OMF) (TC 1.B.17) family.</text>
</comment>
<dbReference type="PANTHER" id="PTHR30203">
    <property type="entry name" value="OUTER MEMBRANE CATION EFFLUX PROTEIN"/>
    <property type="match status" value="1"/>
</dbReference>
<keyword evidence="2" id="KW-0564">Palmitate</keyword>
<evidence type="ECO:0000313" key="4">
    <source>
        <dbReference type="Proteomes" id="UP000094256"/>
    </source>
</evidence>
<dbReference type="SUPFAM" id="SSF56954">
    <property type="entry name" value="Outer membrane efflux proteins (OEP)"/>
    <property type="match status" value="1"/>
</dbReference>
<dbReference type="InterPro" id="IPR003423">
    <property type="entry name" value="OMP_efflux"/>
</dbReference>
<keyword evidence="2" id="KW-0449">Lipoprotein</keyword>
<dbReference type="AlphaFoldDB" id="A0A1B3ZCC2"/>
<organism evidence="3 4">
    <name type="scientific">Sphingomonas panacis</name>
    <dbReference type="NCBI Taxonomy" id="1560345"/>
    <lineage>
        <taxon>Bacteria</taxon>
        <taxon>Pseudomonadati</taxon>
        <taxon>Pseudomonadota</taxon>
        <taxon>Alphaproteobacteria</taxon>
        <taxon>Sphingomonadales</taxon>
        <taxon>Sphingomonadaceae</taxon>
        <taxon>Sphingomonas</taxon>
    </lineage>
</organism>
<feature type="signal peptide" evidence="2">
    <location>
        <begin position="1"/>
        <end position="18"/>
    </location>
</feature>
<keyword evidence="2" id="KW-0812">Transmembrane</keyword>
<dbReference type="Gene3D" id="1.20.1600.10">
    <property type="entry name" value="Outer membrane efflux proteins (OEP)"/>
    <property type="match status" value="1"/>
</dbReference>
<reference evidence="3 4" key="1">
    <citation type="submission" date="2016-01" db="EMBL/GenBank/DDBJ databases">
        <title>Complete genome and mega plasmid sequence of Sphingomonas panacis DCY99 elicits systemic resistance in rice to Xanthomonas oryzae.</title>
        <authorList>
            <person name="Kim Y.J."/>
            <person name="Yang D.C."/>
            <person name="Sing P."/>
        </authorList>
    </citation>
    <scope>NUCLEOTIDE SEQUENCE [LARGE SCALE GENOMIC DNA]</scope>
    <source>
        <strain evidence="3 4">DCY99</strain>
    </source>
</reference>
<evidence type="ECO:0000256" key="2">
    <source>
        <dbReference type="RuleBase" id="RU362097"/>
    </source>
</evidence>
<evidence type="ECO:0000256" key="1">
    <source>
        <dbReference type="ARBA" id="ARBA00007613"/>
    </source>
</evidence>
<sequence length="462" mass="49055">MRALLAAGNLALLLSACAGPRPAMPRAAEVASPAQWRDAREASAVAIDAQWWRSFGDATLTDLVEAALAHNADIEIAAARVEEARAQFAAARGARMPQVQGAGTGGRTRSVNPFGIDVDQWAAQGEVQASFDLDLFGRLRNSAAAAKAQLLASDDSRETVRLAIAAGVVSGYVQLRTFDERRAILRRTLDARADTLKLIRRRAEAGYGSQLDLAQAEAEVEAAAQVIPTVDLAIAKLENGISILLGRTPGPVARGSAVTALTIPTVPSRLPASVLRQRPDIASAEQQIVAADHSLDAARAAFMPDIKLAASGGFVASSLLPGDPPSIFSLGASILAPIFNGGRIRAGADSAAARRDQAAFAYRKAALTAFREVEDGMASVERYGQQEEVLTRQQAAVLRVQQLASRRYREGYSPYLEQLDAERSLLSSQLSLVQSRSDRLLASTALFQALGGGWQPSEQRAE</sequence>
<keyword evidence="2" id="KW-0472">Membrane</keyword>
<dbReference type="InterPro" id="IPR010131">
    <property type="entry name" value="MdtP/NodT-like"/>
</dbReference>
<comment type="subcellular location">
    <subcellularLocation>
        <location evidence="2">Cell membrane</location>
        <topology evidence="2">Lipid-anchor</topology>
    </subcellularLocation>
</comment>
<dbReference type="PROSITE" id="PS51257">
    <property type="entry name" value="PROKAR_LIPOPROTEIN"/>
    <property type="match status" value="1"/>
</dbReference>
<name>A0A1B3ZCC2_9SPHN</name>
<dbReference type="OrthoDB" id="9783100at2"/>
<dbReference type="NCBIfam" id="TIGR01845">
    <property type="entry name" value="outer_NodT"/>
    <property type="match status" value="1"/>
</dbReference>
<dbReference type="Proteomes" id="UP000094256">
    <property type="component" value="Chromosome"/>
</dbReference>
<dbReference type="PANTHER" id="PTHR30203:SF33">
    <property type="entry name" value="BLR4455 PROTEIN"/>
    <property type="match status" value="1"/>
</dbReference>
<dbReference type="Gene3D" id="2.20.200.10">
    <property type="entry name" value="Outer membrane efflux proteins (OEP)"/>
    <property type="match status" value="1"/>
</dbReference>
<dbReference type="RefSeq" id="WP_069205618.1">
    <property type="nucleotide sequence ID" value="NZ_CP014168.1"/>
</dbReference>
<keyword evidence="4" id="KW-1185">Reference proteome</keyword>
<feature type="chain" id="PRO_5008446543" evidence="2">
    <location>
        <begin position="19"/>
        <end position="462"/>
    </location>
</feature>
<gene>
    <name evidence="3" type="ORF">AWL63_15020</name>
</gene>
<dbReference type="EMBL" id="CP014168">
    <property type="protein sequence ID" value="AOH85070.1"/>
    <property type="molecule type" value="Genomic_DNA"/>
</dbReference>